<sequence>MVKKIANKIWNKRYLKRLIIIILIPAIIYFSYLQVRKYLVIRYLNQKYGDGDWKIIACEKVIVTAGGGFNTYETQDGVKYTVASSYIEGKSFHIYIRDFIIHEDDFLPTYYSIKYNLDYHFSNDDFWDISYRIAYITCYHYPYQDDDYTNKEGPNSFVDAYAFYNFKIEDRKPKPDVIPDKGRIPDIKEIIEGLENYYCAGRKRNKNIDDEDCYKLAFSDNFSDETMKKFIADSIEDSEKKYTYYN</sequence>
<name>A0A1I0W8R6_9FIRM</name>
<keyword evidence="3" id="KW-1185">Reference proteome</keyword>
<evidence type="ECO:0000313" key="3">
    <source>
        <dbReference type="Proteomes" id="UP000198838"/>
    </source>
</evidence>
<reference evidence="2 3" key="1">
    <citation type="submission" date="2016-10" db="EMBL/GenBank/DDBJ databases">
        <authorList>
            <person name="de Groot N.N."/>
        </authorList>
    </citation>
    <scope>NUCLEOTIDE SEQUENCE [LARGE SCALE GENOMIC DNA]</scope>
    <source>
        <strain evidence="2 3">DSM 5522</strain>
    </source>
</reference>
<gene>
    <name evidence="2" type="ORF">SAMN05216249_103155</name>
</gene>
<feature type="transmembrane region" description="Helical" evidence="1">
    <location>
        <begin position="14"/>
        <end position="32"/>
    </location>
</feature>
<dbReference type="AlphaFoldDB" id="A0A1I0W8R6"/>
<proteinExistence type="predicted"/>
<dbReference type="STRING" id="1120918.SAMN05216249_103155"/>
<keyword evidence="1" id="KW-0472">Membrane</keyword>
<protein>
    <submittedName>
        <fullName evidence="2">Uncharacterized protein</fullName>
    </submittedName>
</protein>
<keyword evidence="1" id="KW-1133">Transmembrane helix</keyword>
<dbReference type="Proteomes" id="UP000198838">
    <property type="component" value="Unassembled WGS sequence"/>
</dbReference>
<accession>A0A1I0W8R6</accession>
<evidence type="ECO:0000256" key="1">
    <source>
        <dbReference type="SAM" id="Phobius"/>
    </source>
</evidence>
<evidence type="ECO:0000313" key="2">
    <source>
        <dbReference type="EMBL" id="SFA84954.1"/>
    </source>
</evidence>
<dbReference type="RefSeq" id="WP_092870646.1">
    <property type="nucleotide sequence ID" value="NZ_FOJY01000003.1"/>
</dbReference>
<dbReference type="EMBL" id="FOJY01000003">
    <property type="protein sequence ID" value="SFA84954.1"/>
    <property type="molecule type" value="Genomic_DNA"/>
</dbReference>
<organism evidence="2 3">
    <name type="scientific">Acetitomaculum ruminis DSM 5522</name>
    <dbReference type="NCBI Taxonomy" id="1120918"/>
    <lineage>
        <taxon>Bacteria</taxon>
        <taxon>Bacillati</taxon>
        <taxon>Bacillota</taxon>
        <taxon>Clostridia</taxon>
        <taxon>Lachnospirales</taxon>
        <taxon>Lachnospiraceae</taxon>
        <taxon>Acetitomaculum</taxon>
    </lineage>
</organism>
<keyword evidence="1" id="KW-0812">Transmembrane</keyword>